<reference evidence="1 2" key="1">
    <citation type="journal article" date="2017" name="MBio">
        <title>Type VI secretion-mediated competition in the bee gut microbiome.</title>
        <authorList>
            <person name="Steele M.I."/>
            <person name="Kwong W.K."/>
            <person name="Powell J.E."/>
            <person name="Whiteley M."/>
            <person name="Moran N.A."/>
        </authorList>
    </citation>
    <scope>NUCLEOTIDE SEQUENCE [LARGE SCALE GENOMIC DNA]</scope>
    <source>
        <strain evidence="1 2">HK3</strain>
    </source>
</reference>
<organism evidence="1 2">
    <name type="scientific">Snodgrassella alvi</name>
    <dbReference type="NCBI Taxonomy" id="1196083"/>
    <lineage>
        <taxon>Bacteria</taxon>
        <taxon>Pseudomonadati</taxon>
        <taxon>Pseudomonadota</taxon>
        <taxon>Betaproteobacteria</taxon>
        <taxon>Neisseriales</taxon>
        <taxon>Neisseriaceae</taxon>
        <taxon>Snodgrassella</taxon>
    </lineage>
</organism>
<gene>
    <name evidence="1" type="ORF">BHC57_05165</name>
</gene>
<evidence type="ECO:0000313" key="1">
    <source>
        <dbReference type="EMBL" id="PIT59690.1"/>
    </source>
</evidence>
<dbReference type="Proteomes" id="UP000230463">
    <property type="component" value="Unassembled WGS sequence"/>
</dbReference>
<dbReference type="RefSeq" id="WP_100099614.1">
    <property type="nucleotide sequence ID" value="NZ_MDUZ01000050.1"/>
</dbReference>
<dbReference type="EMBL" id="MEIU01000057">
    <property type="protein sequence ID" value="PIT59690.1"/>
    <property type="molecule type" value="Genomic_DNA"/>
</dbReference>
<accession>A0A855FZC0</accession>
<sequence length="70" mass="8050">MHKLNKQIISVGELLAKSVLIIPDYRRWYKGEEKNLNEYILMQLSALHISTSTLVYNHCLSGALFALDLM</sequence>
<name>A0A855FZC0_9NEIS</name>
<dbReference type="AlphaFoldDB" id="A0A855FZC0"/>
<protein>
    <submittedName>
        <fullName evidence="1">Uncharacterized protein</fullName>
    </submittedName>
</protein>
<proteinExistence type="predicted"/>
<comment type="caution">
    <text evidence="1">The sequence shown here is derived from an EMBL/GenBank/DDBJ whole genome shotgun (WGS) entry which is preliminary data.</text>
</comment>
<dbReference type="OrthoDB" id="3654724at2"/>
<evidence type="ECO:0000313" key="2">
    <source>
        <dbReference type="Proteomes" id="UP000230463"/>
    </source>
</evidence>